<feature type="non-terminal residue" evidence="3">
    <location>
        <position position="848"/>
    </location>
</feature>
<dbReference type="Gene3D" id="3.10.20.90">
    <property type="entry name" value="Phosphatidylinositol 3-kinase Catalytic Subunit, Chain A, domain 1"/>
    <property type="match status" value="1"/>
</dbReference>
<evidence type="ECO:0000313" key="4">
    <source>
        <dbReference type="Proteomes" id="UP001642464"/>
    </source>
</evidence>
<keyword evidence="4" id="KW-1185">Reference proteome</keyword>
<dbReference type="Pfam" id="PF09353">
    <property type="entry name" value="DUF1995"/>
    <property type="match status" value="1"/>
</dbReference>
<proteinExistence type="predicted"/>
<dbReference type="SMART" id="SM00213">
    <property type="entry name" value="UBQ"/>
    <property type="match status" value="1"/>
</dbReference>
<dbReference type="EMBL" id="CAXAMM010020302">
    <property type="protein sequence ID" value="CAK9047649.1"/>
    <property type="molecule type" value="Genomic_DNA"/>
</dbReference>
<dbReference type="InterPro" id="IPR029071">
    <property type="entry name" value="Ubiquitin-like_domsf"/>
</dbReference>
<gene>
    <name evidence="3" type="ORF">SCF082_LOCUS26663</name>
</gene>
<reference evidence="3 4" key="1">
    <citation type="submission" date="2024-02" db="EMBL/GenBank/DDBJ databases">
        <authorList>
            <person name="Chen Y."/>
            <person name="Shah S."/>
            <person name="Dougan E. K."/>
            <person name="Thang M."/>
            <person name="Chan C."/>
        </authorList>
    </citation>
    <scope>NUCLEOTIDE SEQUENCE [LARGE SCALE GENOMIC DNA]</scope>
</reference>
<feature type="compositionally biased region" description="Acidic residues" evidence="1">
    <location>
        <begin position="561"/>
        <end position="573"/>
    </location>
</feature>
<comment type="caution">
    <text evidence="3">The sequence shown here is derived from an EMBL/GenBank/DDBJ whole genome shotgun (WGS) entry which is preliminary data.</text>
</comment>
<dbReference type="InterPro" id="IPR000626">
    <property type="entry name" value="Ubiquitin-like_dom"/>
</dbReference>
<feature type="domain" description="Ubiquitin-like" evidence="2">
    <location>
        <begin position="622"/>
        <end position="680"/>
    </location>
</feature>
<protein>
    <submittedName>
        <fullName evidence="3">Reticulocyte-binding protein 2 homolog a</fullName>
    </submittedName>
</protein>
<dbReference type="InterPro" id="IPR018962">
    <property type="entry name" value="DUF1995"/>
</dbReference>
<organism evidence="3 4">
    <name type="scientific">Durusdinium trenchii</name>
    <dbReference type="NCBI Taxonomy" id="1381693"/>
    <lineage>
        <taxon>Eukaryota</taxon>
        <taxon>Sar</taxon>
        <taxon>Alveolata</taxon>
        <taxon>Dinophyceae</taxon>
        <taxon>Suessiales</taxon>
        <taxon>Symbiodiniaceae</taxon>
        <taxon>Durusdinium</taxon>
    </lineage>
</organism>
<dbReference type="Pfam" id="PF13475">
    <property type="entry name" value="DUF4116"/>
    <property type="match status" value="2"/>
</dbReference>
<dbReference type="InterPro" id="IPR025197">
    <property type="entry name" value="DUF4116"/>
</dbReference>
<evidence type="ECO:0000256" key="1">
    <source>
        <dbReference type="SAM" id="MobiDB-lite"/>
    </source>
</evidence>
<accession>A0ABP0MBY9</accession>
<dbReference type="SUPFAM" id="SSF54236">
    <property type="entry name" value="Ubiquitin-like"/>
    <property type="match status" value="1"/>
</dbReference>
<feature type="region of interest" description="Disordered" evidence="1">
    <location>
        <begin position="489"/>
        <end position="573"/>
    </location>
</feature>
<dbReference type="CDD" id="cd17039">
    <property type="entry name" value="Ubl_ubiquitin_like"/>
    <property type="match status" value="1"/>
</dbReference>
<dbReference type="Proteomes" id="UP001642464">
    <property type="component" value="Unassembled WGS sequence"/>
</dbReference>
<evidence type="ECO:0000259" key="2">
    <source>
        <dbReference type="PROSITE" id="PS50053"/>
    </source>
</evidence>
<feature type="compositionally biased region" description="Basic and acidic residues" evidence="1">
    <location>
        <begin position="507"/>
        <end position="560"/>
    </location>
</feature>
<dbReference type="PROSITE" id="PS50053">
    <property type="entry name" value="UBIQUITIN_2"/>
    <property type="match status" value="1"/>
</dbReference>
<sequence>MPSSRRRRLPLPLVLGALGALGGLVGFVSGRGPESTVERRERARSLMPRKALELEEVSALARPELPNSTEAMCRQAAEAVMRAYRDGYTRQAVRLRLDAAYSGQEDLSALLKASLPLAKSFATKLWNGEYLRQVKTSLVDEDVTTLLYREAENALMDAAVLYLPSREVVTSPKFSNFFQSMGDRLVVVTNPENAAAGWRVENMGADFYDNSDVGLEICKVFAQQSYYYQLVPINNWQVTFFRAYPFPWELWIEDLNYNLVKLGESETKPNYDQILAWTEAYEESAGVRAFQKVGKLLQDNQQKLDPLDPDVACPVMVEEVLALEAGDAGDWHLFGREGWGAKPKSGELAECSKCLEDNEDWEELCQWCDTCRNEALSFTVTVQNLLGSETMELPPPGSTQRAERAAAAAARGASAGSVALQSAGCGGDLEQSAQEELGSVDFLGPTARRVRLRALQLEFHPDKHPAGEQHFAQEMFLLVQSRWEEDERTRRQRQEEQQRAEQQAAEQLRKAEEAWRRQEAQKAKEEALRKQKEAEEEEQRQRLDAAMKAARQEDARKQKEEEEEEQETVCEEEGVQIDEDDEDITIEDAMAEQPLVNQARAKLEGQLRADLKAKTPSGLPKIQVNISDLQGPLRTLTLERSSLVADVKKSLARSEKIPSERQRLLLGDSDVDDLQAVAELAPFGALNLVFVICLDKHVHIETFMAAFQQSWRVLQFANAQLRANPKIIKLALQKDWHALSFASPALRHDYRMALCTVKRCGLALEILEPSMRNDRALVLMAVQEDWRALKFASLRLRGDQGVVLEAFRQNTEALDFATQKLRGDRALMSLAVQKDGLALRFASAELQA</sequence>
<feature type="compositionally biased region" description="Basic and acidic residues" evidence="1">
    <location>
        <begin position="489"/>
        <end position="499"/>
    </location>
</feature>
<name>A0ABP0MBY9_9DINO</name>
<evidence type="ECO:0000313" key="3">
    <source>
        <dbReference type="EMBL" id="CAK9047649.1"/>
    </source>
</evidence>